<keyword evidence="20" id="KW-0496">Mitochondrion</keyword>
<comment type="catalytic activity">
    <reaction evidence="25">
        <text>ATP + H2O = ADP + phosphate + H(+)</text>
        <dbReference type="Rhea" id="RHEA:13065"/>
        <dbReference type="ChEBI" id="CHEBI:15377"/>
        <dbReference type="ChEBI" id="CHEBI:15378"/>
        <dbReference type="ChEBI" id="CHEBI:30616"/>
        <dbReference type="ChEBI" id="CHEBI:43474"/>
        <dbReference type="ChEBI" id="CHEBI:456216"/>
        <dbReference type="EC" id="3.6.4.12"/>
    </reaction>
</comment>
<keyword evidence="19" id="KW-0238">DNA-binding</keyword>
<dbReference type="Pfam" id="PF08696">
    <property type="entry name" value="Dna2"/>
    <property type="match status" value="1"/>
</dbReference>
<dbReference type="Proteomes" id="UP000472265">
    <property type="component" value="Chromosome 4"/>
</dbReference>
<dbReference type="CDD" id="cd22318">
    <property type="entry name" value="DNA2_N-like"/>
    <property type="match status" value="1"/>
</dbReference>
<evidence type="ECO:0000256" key="2">
    <source>
        <dbReference type="ARBA" id="ARBA00004123"/>
    </source>
</evidence>
<dbReference type="EC" id="3.6.4.12" evidence="5"/>
<dbReference type="Ensembl" id="ENSSAUT00010066591.1">
    <property type="protein sequence ID" value="ENSSAUP00010063541.1"/>
    <property type="gene ID" value="ENSSAUG00010025554.1"/>
</dbReference>
<dbReference type="PANTHER" id="PTHR36531:SF6">
    <property type="entry name" value="DNA REPLICATION ATP-DEPENDENT HELICASE_NUCLEASE DNA2"/>
    <property type="match status" value="1"/>
</dbReference>
<evidence type="ECO:0000256" key="8">
    <source>
        <dbReference type="ARBA" id="ARBA00022705"/>
    </source>
</evidence>
<dbReference type="GO" id="GO:0046872">
    <property type="term" value="F:metal ion binding"/>
    <property type="evidence" value="ECO:0007669"/>
    <property type="project" value="UniProtKB-KW"/>
</dbReference>
<dbReference type="InterPro" id="IPR041679">
    <property type="entry name" value="DNA2/NAM7-like_C"/>
</dbReference>
<sequence>MDHDGVLVTQEKPKKPRKVPDHVILSGGRNNRYWVLDVEERPGHKTLTLTCSKSLHPTETCLLKDGWEMTPVRRGDVVHLEGHSEGASWVVDREQGFLVLLPDSLISGTSISSSIRCMRRAVLGDMFKSFDGGSKQMLNGTMVHEVFQRAATAKDFSLGTLSKLADQALHSPKYSLGVSQEEMKQELHDYLPSLEHWAKEYLSSTTPKAISLKIAPSRGQDSAAVVMVTELADIEENVWSPRFGLKGKIDVTARIRIQRPRNGSHRTPEEKTVPLELKTGKESNSIEHRSQVILYTLMSLERYNPEAGLLLYLKTGNLHPVVASHMDRRELLKLRNTLVHHIHNCVEKEAERSRLSRLPDILTNRQTCQYCPQTRNCALYESSADVSEDVVHDFLQQETGHLRPPHLSYFSHWMLLCFLEASTMEAKNGRKRVWLQTAEESEKNGSCVGNVQLSGPVMVQSEGVFLHRFQRNIAVPQKGLTTSGLASGDRVVVSDQEGLLVGLATGYLCEVSRTSISCTLDRDLSKFSGVLFRLDSDEGVVGLSTHLTNLSRLMENCQDSDRLRELVVDLRPPEFIFNLSSVLPREAKDTVANILKGLNKPQKQAMKKVLLSLDYTLIVGMPGTGKTTTICTLVPALESVEQGGISNHTEAALIHKLLSLLIKAGCKPSDIGVIAPYRQQLKSISALLQSSAFTGVEVNTVDRYQGRDKSLIILSFVRSTAEEGTLGELLKDWRRLNVAITRAKHKLLMVGSVTTLRRYAPVEKLLNHLQRENMISFQCMFTFGATTKHFFFAVQIPTLLNGNAVSIVFCHLLKNLVLLDW</sequence>
<accession>A0A671YJL3</accession>
<keyword evidence="22" id="KW-0539">Nucleus</keyword>
<dbReference type="GO" id="GO:0006260">
    <property type="term" value="P:DNA replication"/>
    <property type="evidence" value="ECO:0007669"/>
    <property type="project" value="UniProtKB-KW"/>
</dbReference>
<feature type="domain" description="DNA2/NAM7 helicase-like C-terminal" evidence="28">
    <location>
        <begin position="641"/>
        <end position="752"/>
    </location>
</feature>
<evidence type="ECO:0000256" key="15">
    <source>
        <dbReference type="ARBA" id="ARBA00022806"/>
    </source>
</evidence>
<keyword evidence="7" id="KW-0004">4Fe-4S</keyword>
<dbReference type="GO" id="GO:0051539">
    <property type="term" value="F:4 iron, 4 sulfur cluster binding"/>
    <property type="evidence" value="ECO:0007669"/>
    <property type="project" value="UniProtKB-KW"/>
</dbReference>
<keyword evidence="31" id="KW-1185">Reference proteome</keyword>
<feature type="domain" description="DNA2 rift barrel" evidence="29">
    <location>
        <begin position="438"/>
        <end position="538"/>
    </location>
</feature>
<comment type="cofactor">
    <cofactor evidence="1">
        <name>[4Fe-4S] cluster</name>
        <dbReference type="ChEBI" id="CHEBI:49883"/>
    </cofactor>
</comment>
<evidence type="ECO:0000256" key="22">
    <source>
        <dbReference type="ARBA" id="ARBA00023242"/>
    </source>
</evidence>
<dbReference type="GO" id="GO:0003677">
    <property type="term" value="F:DNA binding"/>
    <property type="evidence" value="ECO:0007669"/>
    <property type="project" value="UniProtKB-KW"/>
</dbReference>
<dbReference type="Pfam" id="PF13086">
    <property type="entry name" value="AAA_11"/>
    <property type="match status" value="1"/>
</dbReference>
<dbReference type="InterPro" id="IPR047187">
    <property type="entry name" value="SF1_C_Upf1"/>
</dbReference>
<dbReference type="CDD" id="cd18808">
    <property type="entry name" value="SF1_C_Upf1"/>
    <property type="match status" value="1"/>
</dbReference>
<evidence type="ECO:0000256" key="16">
    <source>
        <dbReference type="ARBA" id="ARBA00022840"/>
    </source>
</evidence>
<feature type="domain" description="DNA2/NAM7 helicase helicase" evidence="27">
    <location>
        <begin position="598"/>
        <end position="638"/>
    </location>
</feature>
<evidence type="ECO:0000256" key="18">
    <source>
        <dbReference type="ARBA" id="ARBA00023014"/>
    </source>
</evidence>
<evidence type="ECO:0000256" key="11">
    <source>
        <dbReference type="ARBA" id="ARBA00022741"/>
    </source>
</evidence>
<evidence type="ECO:0000256" key="9">
    <source>
        <dbReference type="ARBA" id="ARBA00022722"/>
    </source>
</evidence>
<dbReference type="Gene3D" id="3.90.320.10">
    <property type="match status" value="1"/>
</dbReference>
<evidence type="ECO:0000256" key="12">
    <source>
        <dbReference type="ARBA" id="ARBA00022759"/>
    </source>
</evidence>
<dbReference type="GO" id="GO:0006281">
    <property type="term" value="P:DNA repair"/>
    <property type="evidence" value="ECO:0007669"/>
    <property type="project" value="UniProtKB-KW"/>
</dbReference>
<name>A0A671YJL3_SPAAU</name>
<dbReference type="Gene3D" id="3.40.50.300">
    <property type="entry name" value="P-loop containing nucleotide triphosphate hydrolases"/>
    <property type="match status" value="1"/>
</dbReference>
<dbReference type="GO" id="GO:0005524">
    <property type="term" value="F:ATP binding"/>
    <property type="evidence" value="ECO:0007669"/>
    <property type="project" value="UniProtKB-KW"/>
</dbReference>
<keyword evidence="14" id="KW-0378">Hydrolase</keyword>
<dbReference type="GO" id="GO:0005634">
    <property type="term" value="C:nucleus"/>
    <property type="evidence" value="ECO:0007669"/>
    <property type="project" value="UniProtKB-SubCell"/>
</dbReference>
<evidence type="ECO:0000256" key="7">
    <source>
        <dbReference type="ARBA" id="ARBA00022485"/>
    </source>
</evidence>
<evidence type="ECO:0000256" key="4">
    <source>
        <dbReference type="ARBA" id="ARBA00007913"/>
    </source>
</evidence>
<gene>
    <name evidence="30" type="primary">dna2</name>
</gene>
<evidence type="ECO:0000259" key="28">
    <source>
        <dbReference type="Pfam" id="PF13087"/>
    </source>
</evidence>
<evidence type="ECO:0000256" key="5">
    <source>
        <dbReference type="ARBA" id="ARBA00012551"/>
    </source>
</evidence>
<dbReference type="GO" id="GO:0004519">
    <property type="term" value="F:endonuclease activity"/>
    <property type="evidence" value="ECO:0007669"/>
    <property type="project" value="UniProtKB-KW"/>
</dbReference>
<dbReference type="InterPro" id="IPR051827">
    <property type="entry name" value="Cas4_exonuclease"/>
</dbReference>
<evidence type="ECO:0000256" key="3">
    <source>
        <dbReference type="ARBA" id="ARBA00004173"/>
    </source>
</evidence>
<keyword evidence="15" id="KW-0347">Helicase</keyword>
<keyword evidence="21" id="KW-0234">DNA repair</keyword>
<evidence type="ECO:0000256" key="24">
    <source>
        <dbReference type="ARBA" id="ARBA00032548"/>
    </source>
</evidence>
<feature type="domain" description="DNA replication factor Dna2 N-terminal" evidence="26">
    <location>
        <begin position="56"/>
        <end position="254"/>
    </location>
</feature>
<dbReference type="GO" id="GO:0005739">
    <property type="term" value="C:mitochondrion"/>
    <property type="evidence" value="ECO:0007669"/>
    <property type="project" value="UniProtKB-SubCell"/>
</dbReference>
<keyword evidence="16" id="KW-0067">ATP-binding</keyword>
<dbReference type="InterPro" id="IPR027417">
    <property type="entry name" value="P-loop_NTPase"/>
</dbReference>
<dbReference type="Pfam" id="PF13087">
    <property type="entry name" value="AAA_12"/>
    <property type="match status" value="1"/>
</dbReference>
<evidence type="ECO:0000256" key="1">
    <source>
        <dbReference type="ARBA" id="ARBA00001966"/>
    </source>
</evidence>
<comment type="subcellular location">
    <subcellularLocation>
        <location evidence="3">Mitochondrion</location>
    </subcellularLocation>
    <subcellularLocation>
        <location evidence="2">Nucleus</location>
    </subcellularLocation>
</comment>
<evidence type="ECO:0000313" key="30">
    <source>
        <dbReference type="Ensembl" id="ENSSAUP00010063541.1"/>
    </source>
</evidence>
<keyword evidence="8" id="KW-0235">DNA replication</keyword>
<dbReference type="GO" id="GO:0016787">
    <property type="term" value="F:hydrolase activity"/>
    <property type="evidence" value="ECO:0007669"/>
    <property type="project" value="UniProtKB-KW"/>
</dbReference>
<evidence type="ECO:0000256" key="21">
    <source>
        <dbReference type="ARBA" id="ARBA00023204"/>
    </source>
</evidence>
<evidence type="ECO:0000256" key="13">
    <source>
        <dbReference type="ARBA" id="ARBA00022763"/>
    </source>
</evidence>
<dbReference type="InterPro" id="IPR041677">
    <property type="entry name" value="DNA2/NAM7_AAA_11"/>
</dbReference>
<dbReference type="GO" id="GO:0003678">
    <property type="term" value="F:DNA helicase activity"/>
    <property type="evidence" value="ECO:0007669"/>
    <property type="project" value="UniProtKB-EC"/>
</dbReference>
<dbReference type="PANTHER" id="PTHR36531">
    <property type="entry name" value="CRISPR-ASSOCIATED EXONUCLEASE CAS4"/>
    <property type="match status" value="1"/>
</dbReference>
<dbReference type="SUPFAM" id="SSF52540">
    <property type="entry name" value="P-loop containing nucleoside triphosphate hydrolases"/>
    <property type="match status" value="2"/>
</dbReference>
<evidence type="ECO:0000256" key="25">
    <source>
        <dbReference type="ARBA" id="ARBA00047995"/>
    </source>
</evidence>
<reference evidence="30" key="2">
    <citation type="submission" date="2025-08" db="UniProtKB">
        <authorList>
            <consortium name="Ensembl"/>
        </authorList>
    </citation>
    <scope>IDENTIFICATION</scope>
</reference>
<proteinExistence type="inferred from homology"/>
<evidence type="ECO:0000256" key="6">
    <source>
        <dbReference type="ARBA" id="ARBA00021516"/>
    </source>
</evidence>
<dbReference type="GeneTree" id="ENSGT00940000165719"/>
<protein>
    <recommendedName>
        <fullName evidence="6">DNA replication ATP-dependent helicase/nuclease DNA2</fullName>
        <ecNumber evidence="5">3.6.4.12</ecNumber>
    </recommendedName>
    <alternativeName>
        <fullName evidence="24">DNA replication ATP-dependent helicase-like homolog</fullName>
    </alternativeName>
</protein>
<organism evidence="30 31">
    <name type="scientific">Sparus aurata</name>
    <name type="common">Gilthead sea bream</name>
    <dbReference type="NCBI Taxonomy" id="8175"/>
    <lineage>
        <taxon>Eukaryota</taxon>
        <taxon>Metazoa</taxon>
        <taxon>Chordata</taxon>
        <taxon>Craniata</taxon>
        <taxon>Vertebrata</taxon>
        <taxon>Euteleostomi</taxon>
        <taxon>Actinopterygii</taxon>
        <taxon>Neopterygii</taxon>
        <taxon>Teleostei</taxon>
        <taxon>Neoteleostei</taxon>
        <taxon>Acanthomorphata</taxon>
        <taxon>Eupercaria</taxon>
        <taxon>Spariformes</taxon>
        <taxon>Sparidae</taxon>
        <taxon>Sparus</taxon>
    </lineage>
</organism>
<evidence type="ECO:0000259" key="27">
    <source>
        <dbReference type="Pfam" id="PF13086"/>
    </source>
</evidence>
<keyword evidence="17" id="KW-0408">Iron</keyword>
<evidence type="ECO:0000256" key="19">
    <source>
        <dbReference type="ARBA" id="ARBA00023125"/>
    </source>
</evidence>
<keyword evidence="11" id="KW-0547">Nucleotide-binding</keyword>
<keyword evidence="10" id="KW-0479">Metal-binding</keyword>
<evidence type="ECO:0000313" key="31">
    <source>
        <dbReference type="Proteomes" id="UP000472265"/>
    </source>
</evidence>
<keyword evidence="13" id="KW-0227">DNA damage</keyword>
<evidence type="ECO:0000256" key="17">
    <source>
        <dbReference type="ARBA" id="ARBA00023004"/>
    </source>
</evidence>
<evidence type="ECO:0000256" key="20">
    <source>
        <dbReference type="ARBA" id="ARBA00023128"/>
    </source>
</evidence>
<keyword evidence="9" id="KW-0540">Nuclease</keyword>
<dbReference type="Pfam" id="PF21123">
    <property type="entry name" value="Dna2_Rift"/>
    <property type="match status" value="1"/>
</dbReference>
<evidence type="ECO:0000256" key="14">
    <source>
        <dbReference type="ARBA" id="ARBA00022801"/>
    </source>
</evidence>
<keyword evidence="18" id="KW-0411">Iron-sulfur</keyword>
<comment type="similarity">
    <text evidence="4">Belongs to the DNA2/NAM7 helicase family.</text>
</comment>
<reference evidence="30" key="1">
    <citation type="submission" date="2021-04" db="EMBL/GenBank/DDBJ databases">
        <authorList>
            <consortium name="Wellcome Sanger Institute Data Sharing"/>
        </authorList>
    </citation>
    <scope>NUCLEOTIDE SEQUENCE [LARGE SCALE GENOMIC DNA]</scope>
</reference>
<reference evidence="30" key="3">
    <citation type="submission" date="2025-09" db="UniProtKB">
        <authorList>
            <consortium name="Ensembl"/>
        </authorList>
    </citation>
    <scope>IDENTIFICATION</scope>
</reference>
<dbReference type="AlphaFoldDB" id="A0A671YJL3"/>
<evidence type="ECO:0000256" key="23">
    <source>
        <dbReference type="ARBA" id="ARBA00023268"/>
    </source>
</evidence>
<evidence type="ECO:0000259" key="29">
    <source>
        <dbReference type="Pfam" id="PF21123"/>
    </source>
</evidence>
<dbReference type="InterPro" id="IPR048459">
    <property type="entry name" value="DNA2_Rift"/>
</dbReference>
<keyword evidence="23" id="KW-0511">Multifunctional enzyme</keyword>
<dbReference type="InterPro" id="IPR014808">
    <property type="entry name" value="DNA_replication_fac_Dna2_N"/>
</dbReference>
<evidence type="ECO:0000256" key="10">
    <source>
        <dbReference type="ARBA" id="ARBA00022723"/>
    </source>
</evidence>
<keyword evidence="12" id="KW-0255">Endonuclease</keyword>
<dbReference type="InterPro" id="IPR011604">
    <property type="entry name" value="PDDEXK-like_dom_sf"/>
</dbReference>
<evidence type="ECO:0000259" key="26">
    <source>
        <dbReference type="Pfam" id="PF08696"/>
    </source>
</evidence>